<dbReference type="InterPro" id="IPR032710">
    <property type="entry name" value="NTF2-like_dom_sf"/>
</dbReference>
<dbReference type="Proteomes" id="UP001595615">
    <property type="component" value="Unassembled WGS sequence"/>
</dbReference>
<accession>A0ABV7XC22</accession>
<dbReference type="InterPro" id="IPR011944">
    <property type="entry name" value="Steroid_delta5-4_isomerase"/>
</dbReference>
<evidence type="ECO:0000259" key="1">
    <source>
        <dbReference type="Pfam" id="PF12680"/>
    </source>
</evidence>
<gene>
    <name evidence="2" type="ORF">ACFOMD_09470</name>
</gene>
<evidence type="ECO:0000313" key="3">
    <source>
        <dbReference type="Proteomes" id="UP001595615"/>
    </source>
</evidence>
<keyword evidence="3" id="KW-1185">Reference proteome</keyword>
<name>A0ABV7XC22_9SPHN</name>
<reference evidence="3" key="1">
    <citation type="journal article" date="2019" name="Int. J. Syst. Evol. Microbiol.">
        <title>The Global Catalogue of Microorganisms (GCM) 10K type strain sequencing project: providing services to taxonomists for standard genome sequencing and annotation.</title>
        <authorList>
            <consortium name="The Broad Institute Genomics Platform"/>
            <consortium name="The Broad Institute Genome Sequencing Center for Infectious Disease"/>
            <person name="Wu L."/>
            <person name="Ma J."/>
        </authorList>
    </citation>
    <scope>NUCLEOTIDE SEQUENCE [LARGE SCALE GENOMIC DNA]</scope>
    <source>
        <strain evidence="3">KCTC 42644</strain>
    </source>
</reference>
<dbReference type="InterPro" id="IPR037401">
    <property type="entry name" value="SnoaL-like"/>
</dbReference>
<dbReference type="NCBIfam" id="TIGR02246">
    <property type="entry name" value="SgcJ/EcaC family oxidoreductase"/>
    <property type="match status" value="1"/>
</dbReference>
<protein>
    <submittedName>
        <fullName evidence="2">SgcJ/EcaC family oxidoreductase</fullName>
    </submittedName>
</protein>
<dbReference type="Gene3D" id="3.10.450.50">
    <property type="match status" value="1"/>
</dbReference>
<sequence length="128" mass="14671">MRTAEEEAALAVVDRMREGWNSLDGELILSLFHDDAVMQSMMKAPYNGKAEIKAMLDGFLGIATHVFQEVLNRRVEGNVVTLERRDHFTARGKSGILPCVGIFEVEDGKVRTWREYYDWGMYERQIAD</sequence>
<evidence type="ECO:0000313" key="2">
    <source>
        <dbReference type="EMBL" id="MFC3712798.1"/>
    </source>
</evidence>
<feature type="domain" description="SnoaL-like" evidence="1">
    <location>
        <begin position="13"/>
        <end position="111"/>
    </location>
</feature>
<organism evidence="2 3">
    <name type="scientific">Sphingoaurantiacus capsulatus</name>
    <dbReference type="NCBI Taxonomy" id="1771310"/>
    <lineage>
        <taxon>Bacteria</taxon>
        <taxon>Pseudomonadati</taxon>
        <taxon>Pseudomonadota</taxon>
        <taxon>Alphaproteobacteria</taxon>
        <taxon>Sphingomonadales</taxon>
        <taxon>Sphingosinicellaceae</taxon>
        <taxon>Sphingoaurantiacus</taxon>
    </lineage>
</organism>
<dbReference type="SUPFAM" id="SSF54427">
    <property type="entry name" value="NTF2-like"/>
    <property type="match status" value="1"/>
</dbReference>
<dbReference type="EMBL" id="JBHRXV010000007">
    <property type="protein sequence ID" value="MFC3712798.1"/>
    <property type="molecule type" value="Genomic_DNA"/>
</dbReference>
<comment type="caution">
    <text evidence="2">The sequence shown here is derived from an EMBL/GenBank/DDBJ whole genome shotgun (WGS) entry which is preliminary data.</text>
</comment>
<dbReference type="RefSeq" id="WP_380860383.1">
    <property type="nucleotide sequence ID" value="NZ_JBHRXV010000007.1"/>
</dbReference>
<proteinExistence type="predicted"/>
<dbReference type="Pfam" id="PF12680">
    <property type="entry name" value="SnoaL_2"/>
    <property type="match status" value="1"/>
</dbReference>